<sequence length="68" mass="7630">MLILKRHLTFSLSNFSPQLAPLLSPRLRFASGICTKRPHSGANATSPELVAIALDDVKYGLERNIRYY</sequence>
<dbReference type="Gramene" id="rna-AYBTSS11_LOCUS25367">
    <property type="protein sequence ID" value="CAJ1973307.1"/>
    <property type="gene ID" value="gene-AYBTSS11_LOCUS25367"/>
</dbReference>
<evidence type="ECO:0000313" key="1">
    <source>
        <dbReference type="EMBL" id="CAJ1973307.1"/>
    </source>
</evidence>
<keyword evidence="2" id="KW-1185">Reference proteome</keyword>
<evidence type="ECO:0000313" key="2">
    <source>
        <dbReference type="Proteomes" id="UP001189624"/>
    </source>
</evidence>
<name>A0AA86TMZ1_9FABA</name>
<proteinExistence type="predicted"/>
<organism evidence="1 2">
    <name type="scientific">Sphenostylis stenocarpa</name>
    <dbReference type="NCBI Taxonomy" id="92480"/>
    <lineage>
        <taxon>Eukaryota</taxon>
        <taxon>Viridiplantae</taxon>
        <taxon>Streptophyta</taxon>
        <taxon>Embryophyta</taxon>
        <taxon>Tracheophyta</taxon>
        <taxon>Spermatophyta</taxon>
        <taxon>Magnoliopsida</taxon>
        <taxon>eudicotyledons</taxon>
        <taxon>Gunneridae</taxon>
        <taxon>Pentapetalae</taxon>
        <taxon>rosids</taxon>
        <taxon>fabids</taxon>
        <taxon>Fabales</taxon>
        <taxon>Fabaceae</taxon>
        <taxon>Papilionoideae</taxon>
        <taxon>50 kb inversion clade</taxon>
        <taxon>NPAAA clade</taxon>
        <taxon>indigoferoid/millettioid clade</taxon>
        <taxon>Phaseoleae</taxon>
        <taxon>Sphenostylis</taxon>
    </lineage>
</organism>
<reference evidence="1" key="1">
    <citation type="submission" date="2023-10" db="EMBL/GenBank/DDBJ databases">
        <authorList>
            <person name="Domelevo Entfellner J.-B."/>
        </authorList>
    </citation>
    <scope>NUCLEOTIDE SEQUENCE</scope>
</reference>
<dbReference type="AlphaFoldDB" id="A0AA86TMZ1"/>
<dbReference type="Proteomes" id="UP001189624">
    <property type="component" value="Chromosome 9"/>
</dbReference>
<accession>A0AA86TMZ1</accession>
<gene>
    <name evidence="1" type="ORF">AYBTSS11_LOCUS25367</name>
</gene>
<protein>
    <submittedName>
        <fullName evidence="1">Uncharacterized protein</fullName>
    </submittedName>
</protein>
<dbReference type="EMBL" id="OY731406">
    <property type="protein sequence ID" value="CAJ1973307.1"/>
    <property type="molecule type" value="Genomic_DNA"/>
</dbReference>